<evidence type="ECO:0000256" key="10">
    <source>
        <dbReference type="ARBA" id="ARBA00023136"/>
    </source>
</evidence>
<dbReference type="InterPro" id="IPR036890">
    <property type="entry name" value="HATPase_C_sf"/>
</dbReference>
<protein>
    <recommendedName>
        <fullName evidence="3">histidine kinase</fullName>
        <ecNumber evidence="3">2.7.13.3</ecNumber>
    </recommendedName>
</protein>
<accession>A0A1S8CIH6</accession>
<dbReference type="SMART" id="SM00387">
    <property type="entry name" value="HATPase_c"/>
    <property type="match status" value="1"/>
</dbReference>
<dbReference type="InterPro" id="IPR004358">
    <property type="entry name" value="Sig_transdc_His_kin-like_C"/>
</dbReference>
<dbReference type="PROSITE" id="PS50885">
    <property type="entry name" value="HAMP"/>
    <property type="match status" value="1"/>
</dbReference>
<dbReference type="SUPFAM" id="SSF158472">
    <property type="entry name" value="HAMP domain-like"/>
    <property type="match status" value="1"/>
</dbReference>
<dbReference type="InterPro" id="IPR003594">
    <property type="entry name" value="HATPase_dom"/>
</dbReference>
<keyword evidence="4" id="KW-0597">Phosphoprotein</keyword>
<dbReference type="PRINTS" id="PR00344">
    <property type="entry name" value="BCTRLSENSOR"/>
</dbReference>
<sequence length="460" mass="51408">MRIGITGKLFMAIFATCMLVLITMHWGVRISFERGFIDYIKQSNEQRITMLGDALEEQYRLHGNWAFLRNNDQVVYRIVRSFEQNSDSSHNLPPKGWRSQFWIVDSQYRRLVGHSGPIPKESTRHPIHYNNQIVGWVMAAPPEKLTRNADINFDRQQKRTSWLIVALSTLLAAAVTWLLSRGLLAPVKRLVAGTHRLAAGDFSARVAASGQDELGRLAQDFNHLAISLEKNEQMRRAFMADVSHELRTPLAVLRGELEALQDGVRQPTPASISSLLAEVSTLTKLVDDLHQLSLSDLGALAYRKSSVDCVHLVHIAVAAFRERFHAKGLEIVTHLPEQATLFGDADRLNQLFNNLLENSLRYTDAGGKLEIGIEPLPEGLRIYWQDSKPGVSDEQLARIFERFYRTEGSRNRASGGAGLGLAISQNIVEAHGGTIHAQHSPFGGVRITVDFPVTLNNKAS</sequence>
<dbReference type="Gene3D" id="3.30.565.10">
    <property type="entry name" value="Histidine kinase-like ATPase, C-terminal domain"/>
    <property type="match status" value="1"/>
</dbReference>
<evidence type="ECO:0000256" key="2">
    <source>
        <dbReference type="ARBA" id="ARBA00004370"/>
    </source>
</evidence>
<keyword evidence="6 11" id="KW-0812">Transmembrane</keyword>
<dbReference type="InterPro" id="IPR005467">
    <property type="entry name" value="His_kinase_dom"/>
</dbReference>
<name>A0A1S8CIH6_9GAMM</name>
<dbReference type="PROSITE" id="PS50109">
    <property type="entry name" value="HIS_KIN"/>
    <property type="match status" value="1"/>
</dbReference>
<dbReference type="STRING" id="2034155.BMI79_13870"/>
<evidence type="ECO:0000256" key="8">
    <source>
        <dbReference type="ARBA" id="ARBA00022989"/>
    </source>
</evidence>
<dbReference type="SMART" id="SM00304">
    <property type="entry name" value="HAMP"/>
    <property type="match status" value="1"/>
</dbReference>
<dbReference type="Pfam" id="PF02518">
    <property type="entry name" value="HATPase_c"/>
    <property type="match status" value="1"/>
</dbReference>
<organism evidence="14 15">
    <name type="scientific">Serratia oryzae</name>
    <dbReference type="NCBI Taxonomy" id="2034155"/>
    <lineage>
        <taxon>Bacteria</taxon>
        <taxon>Pseudomonadati</taxon>
        <taxon>Pseudomonadota</taxon>
        <taxon>Gammaproteobacteria</taxon>
        <taxon>Enterobacterales</taxon>
        <taxon>Yersiniaceae</taxon>
        <taxon>Serratia</taxon>
    </lineage>
</organism>
<evidence type="ECO:0000256" key="11">
    <source>
        <dbReference type="SAM" id="Phobius"/>
    </source>
</evidence>
<evidence type="ECO:0000256" key="4">
    <source>
        <dbReference type="ARBA" id="ARBA00022553"/>
    </source>
</evidence>
<evidence type="ECO:0000313" key="15">
    <source>
        <dbReference type="Proteomes" id="UP000216021"/>
    </source>
</evidence>
<keyword evidence="7 14" id="KW-0418">Kinase</keyword>
<dbReference type="NCBIfam" id="NF007837">
    <property type="entry name" value="PRK10549.1"/>
    <property type="match status" value="1"/>
</dbReference>
<evidence type="ECO:0000256" key="5">
    <source>
        <dbReference type="ARBA" id="ARBA00022679"/>
    </source>
</evidence>
<dbReference type="EMBL" id="MOXD01000007">
    <property type="protein sequence ID" value="OMQ21793.1"/>
    <property type="molecule type" value="Genomic_DNA"/>
</dbReference>
<dbReference type="AlphaFoldDB" id="A0A1S8CIH6"/>
<dbReference type="Pfam" id="PF00512">
    <property type="entry name" value="HisKA"/>
    <property type="match status" value="1"/>
</dbReference>
<dbReference type="InterPro" id="IPR050428">
    <property type="entry name" value="TCS_sensor_his_kinase"/>
</dbReference>
<keyword evidence="5" id="KW-0808">Transferase</keyword>
<dbReference type="Pfam" id="PF00672">
    <property type="entry name" value="HAMP"/>
    <property type="match status" value="1"/>
</dbReference>
<feature type="transmembrane region" description="Helical" evidence="11">
    <location>
        <begin position="9"/>
        <end position="28"/>
    </location>
</feature>
<dbReference type="PANTHER" id="PTHR45436:SF5">
    <property type="entry name" value="SENSOR HISTIDINE KINASE TRCS"/>
    <property type="match status" value="1"/>
</dbReference>
<comment type="caution">
    <text evidence="14">The sequence shown here is derived from an EMBL/GenBank/DDBJ whole genome shotgun (WGS) entry which is preliminary data.</text>
</comment>
<dbReference type="InterPro" id="IPR036097">
    <property type="entry name" value="HisK_dim/P_sf"/>
</dbReference>
<keyword evidence="9" id="KW-0902">Two-component regulatory system</keyword>
<dbReference type="RefSeq" id="WP_076942803.1">
    <property type="nucleotide sequence ID" value="NZ_MOXD01000007.1"/>
</dbReference>
<dbReference type="Gene3D" id="6.10.340.10">
    <property type="match status" value="1"/>
</dbReference>
<dbReference type="SUPFAM" id="SSF47384">
    <property type="entry name" value="Homodimeric domain of signal transducing histidine kinase"/>
    <property type="match status" value="1"/>
</dbReference>
<comment type="subcellular location">
    <subcellularLocation>
        <location evidence="2">Membrane</location>
    </subcellularLocation>
</comment>
<dbReference type="GO" id="GO:0005886">
    <property type="term" value="C:plasma membrane"/>
    <property type="evidence" value="ECO:0007669"/>
    <property type="project" value="UniProtKB-ARBA"/>
</dbReference>
<dbReference type="OrthoDB" id="9804645at2"/>
<comment type="catalytic activity">
    <reaction evidence="1">
        <text>ATP + protein L-histidine = ADP + protein N-phospho-L-histidine.</text>
        <dbReference type="EC" id="2.7.13.3"/>
    </reaction>
</comment>
<dbReference type="FunFam" id="3.30.565.10:FF:000006">
    <property type="entry name" value="Sensor histidine kinase WalK"/>
    <property type="match status" value="1"/>
</dbReference>
<dbReference type="GO" id="GO:0000155">
    <property type="term" value="F:phosphorelay sensor kinase activity"/>
    <property type="evidence" value="ECO:0007669"/>
    <property type="project" value="InterPro"/>
</dbReference>
<evidence type="ECO:0000256" key="7">
    <source>
        <dbReference type="ARBA" id="ARBA00022777"/>
    </source>
</evidence>
<evidence type="ECO:0000256" key="6">
    <source>
        <dbReference type="ARBA" id="ARBA00022692"/>
    </source>
</evidence>
<evidence type="ECO:0000259" key="13">
    <source>
        <dbReference type="PROSITE" id="PS50885"/>
    </source>
</evidence>
<feature type="domain" description="HAMP" evidence="13">
    <location>
        <begin position="181"/>
        <end position="233"/>
    </location>
</feature>
<reference evidence="14 15" key="1">
    <citation type="submission" date="2016-11" db="EMBL/GenBank/DDBJ databases">
        <title>Rahnella oryzae sp. nov., isolated from rice root.</title>
        <authorList>
            <person name="Zhang X.-X."/>
            <person name="Zhang J."/>
        </authorList>
    </citation>
    <scope>NUCLEOTIDE SEQUENCE [LARGE SCALE GENOMIC DNA]</scope>
    <source>
        <strain evidence="14 15">J11-6</strain>
    </source>
</reference>
<dbReference type="FunFam" id="1.10.287.130:FF:000014">
    <property type="entry name" value="Signal transduction histidine-protein kinase BaeS"/>
    <property type="match status" value="1"/>
</dbReference>
<dbReference type="EC" id="2.7.13.3" evidence="3"/>
<keyword evidence="10 11" id="KW-0472">Membrane</keyword>
<dbReference type="CDD" id="cd06225">
    <property type="entry name" value="HAMP"/>
    <property type="match status" value="1"/>
</dbReference>
<keyword evidence="15" id="KW-1185">Reference proteome</keyword>
<dbReference type="InterPro" id="IPR003661">
    <property type="entry name" value="HisK_dim/P_dom"/>
</dbReference>
<feature type="domain" description="Histidine kinase" evidence="12">
    <location>
        <begin position="241"/>
        <end position="455"/>
    </location>
</feature>
<dbReference type="Proteomes" id="UP000216021">
    <property type="component" value="Unassembled WGS sequence"/>
</dbReference>
<keyword evidence="8 11" id="KW-1133">Transmembrane helix</keyword>
<proteinExistence type="predicted"/>
<dbReference type="InterPro" id="IPR003660">
    <property type="entry name" value="HAMP_dom"/>
</dbReference>
<dbReference type="SUPFAM" id="SSF55874">
    <property type="entry name" value="ATPase domain of HSP90 chaperone/DNA topoisomerase II/histidine kinase"/>
    <property type="match status" value="1"/>
</dbReference>
<dbReference type="PANTHER" id="PTHR45436">
    <property type="entry name" value="SENSOR HISTIDINE KINASE YKOH"/>
    <property type="match status" value="1"/>
</dbReference>
<feature type="transmembrane region" description="Helical" evidence="11">
    <location>
        <begin position="161"/>
        <end position="179"/>
    </location>
</feature>
<evidence type="ECO:0000256" key="9">
    <source>
        <dbReference type="ARBA" id="ARBA00023012"/>
    </source>
</evidence>
<dbReference type="Gene3D" id="1.10.287.130">
    <property type="match status" value="1"/>
</dbReference>
<dbReference type="NCBIfam" id="NF012163">
    <property type="entry name" value="BaeS_SmeS"/>
    <property type="match status" value="1"/>
</dbReference>
<gene>
    <name evidence="14" type="ORF">BMI79_13870</name>
</gene>
<evidence type="ECO:0000313" key="14">
    <source>
        <dbReference type="EMBL" id="OMQ21793.1"/>
    </source>
</evidence>
<dbReference type="SMART" id="SM00388">
    <property type="entry name" value="HisKA"/>
    <property type="match status" value="1"/>
</dbReference>
<evidence type="ECO:0000259" key="12">
    <source>
        <dbReference type="PROSITE" id="PS50109"/>
    </source>
</evidence>
<evidence type="ECO:0000256" key="3">
    <source>
        <dbReference type="ARBA" id="ARBA00012438"/>
    </source>
</evidence>
<dbReference type="CDD" id="cd00082">
    <property type="entry name" value="HisKA"/>
    <property type="match status" value="1"/>
</dbReference>
<evidence type="ECO:0000256" key="1">
    <source>
        <dbReference type="ARBA" id="ARBA00000085"/>
    </source>
</evidence>